<keyword evidence="2" id="KW-1185">Reference proteome</keyword>
<accession>A0A1M6FVV0</accession>
<organism evidence="1 2">
    <name type="scientific">Arenibacter nanhaiticus</name>
    <dbReference type="NCBI Taxonomy" id="558155"/>
    <lineage>
        <taxon>Bacteria</taxon>
        <taxon>Pseudomonadati</taxon>
        <taxon>Bacteroidota</taxon>
        <taxon>Flavobacteriia</taxon>
        <taxon>Flavobacteriales</taxon>
        <taxon>Flavobacteriaceae</taxon>
        <taxon>Arenibacter</taxon>
    </lineage>
</organism>
<reference evidence="1 2" key="1">
    <citation type="submission" date="2016-11" db="EMBL/GenBank/DDBJ databases">
        <authorList>
            <person name="Jaros S."/>
            <person name="Januszkiewicz K."/>
            <person name="Wedrychowicz H."/>
        </authorList>
    </citation>
    <scope>NUCLEOTIDE SEQUENCE [LARGE SCALE GENOMIC DNA]</scope>
    <source>
        <strain evidence="1 2">CGMCC 1.8863</strain>
    </source>
</reference>
<proteinExistence type="predicted"/>
<dbReference type="OrthoDB" id="1438723at2"/>
<name>A0A1M6FVV0_9FLAO</name>
<dbReference type="AlphaFoldDB" id="A0A1M6FVV0"/>
<dbReference type="RefSeq" id="WP_143150473.1">
    <property type="nucleotide sequence ID" value="NZ_FQYX01000009.1"/>
</dbReference>
<evidence type="ECO:0000313" key="1">
    <source>
        <dbReference type="EMBL" id="SHJ01828.1"/>
    </source>
</evidence>
<dbReference type="Proteomes" id="UP000184231">
    <property type="component" value="Unassembled WGS sequence"/>
</dbReference>
<protein>
    <submittedName>
        <fullName evidence="1">Uncharacterized protein</fullName>
    </submittedName>
</protein>
<gene>
    <name evidence="1" type="ORF">SAMN04487911_109103</name>
</gene>
<evidence type="ECO:0000313" key="2">
    <source>
        <dbReference type="Proteomes" id="UP000184231"/>
    </source>
</evidence>
<sequence length="128" mass="14532">MIKIYCVLCAFFCTYTLPKKSNCELAYSTATYALMHAKKALKANNFDHQKYASSKALASYEKIVEYLTDCKCDNLSDKVAENIEDAKKASDPVDWDRGRYYSKKVYNSTQDLIGLMDECFSAEPEASK</sequence>
<dbReference type="EMBL" id="FQYX01000009">
    <property type="protein sequence ID" value="SHJ01828.1"/>
    <property type="molecule type" value="Genomic_DNA"/>
</dbReference>